<accession>A0A381J6Q7</accession>
<sequence length="270" mass="30895">MKKYLRTIRNITFFGGLYFIVQIICSIIFGITYGITHRNTEFKKLMEDTQKATIDSVYILTLIAALITFVIYILVLRNKQQNLWQRCNFKKIDLSNMWKIVIIAISVSAFSSSIVYLMADKFESYNKVNNSIASAYGSILSMLCILILIPIFEEILFRGLIFNELKKTSNIYLAIILQAVIFAIFHGNMLQGIYTFLLGVILSLIYIWTNSLLGNILCHIIYNLCGVILIPIALYYTSSFVYVYMIKVLLVTIVLLLCARHGRNLMGESP</sequence>
<dbReference type="PANTHER" id="PTHR36435">
    <property type="entry name" value="SLR1288 PROTEIN"/>
    <property type="match status" value="1"/>
</dbReference>
<dbReference type="RefSeq" id="WP_115640986.1">
    <property type="nucleotide sequence ID" value="NZ_UFWZ01000001.1"/>
</dbReference>
<keyword evidence="1" id="KW-0472">Membrane</keyword>
<keyword evidence="3" id="KW-0378">Hydrolase</keyword>
<feature type="transmembrane region" description="Helical" evidence="1">
    <location>
        <begin position="97"/>
        <end position="119"/>
    </location>
</feature>
<feature type="transmembrane region" description="Helical" evidence="1">
    <location>
        <begin position="192"/>
        <end position="209"/>
    </location>
</feature>
<feature type="transmembrane region" description="Helical" evidence="1">
    <location>
        <begin position="12"/>
        <end position="36"/>
    </location>
</feature>
<dbReference type="EMBL" id="UFWZ01000001">
    <property type="protein sequence ID" value="SUY46974.1"/>
    <property type="molecule type" value="Genomic_DNA"/>
</dbReference>
<reference evidence="3 4" key="1">
    <citation type="submission" date="2018-06" db="EMBL/GenBank/DDBJ databases">
        <authorList>
            <consortium name="Pathogen Informatics"/>
            <person name="Doyle S."/>
        </authorList>
    </citation>
    <scope>NUCLEOTIDE SEQUENCE [LARGE SCALE GENOMIC DNA]</scope>
    <source>
        <strain evidence="3 4">NCTC9836</strain>
    </source>
</reference>
<dbReference type="GO" id="GO:0004175">
    <property type="term" value="F:endopeptidase activity"/>
    <property type="evidence" value="ECO:0007669"/>
    <property type="project" value="UniProtKB-ARBA"/>
</dbReference>
<dbReference type="InterPro" id="IPR003675">
    <property type="entry name" value="Rce1/LyrA-like_dom"/>
</dbReference>
<keyword evidence="4" id="KW-1185">Reference proteome</keyword>
<dbReference type="Pfam" id="PF02517">
    <property type="entry name" value="Rce1-like"/>
    <property type="match status" value="1"/>
</dbReference>
<evidence type="ECO:0000259" key="2">
    <source>
        <dbReference type="Pfam" id="PF02517"/>
    </source>
</evidence>
<proteinExistence type="predicted"/>
<name>A0A381J6Q7_9CLOT</name>
<keyword evidence="1" id="KW-0812">Transmembrane</keyword>
<feature type="transmembrane region" description="Helical" evidence="1">
    <location>
        <begin position="169"/>
        <end position="186"/>
    </location>
</feature>
<feature type="domain" description="CAAX prenyl protease 2/Lysostaphin resistance protein A-like" evidence="2">
    <location>
        <begin position="138"/>
        <end position="224"/>
    </location>
</feature>
<dbReference type="AlphaFoldDB" id="A0A381J6Q7"/>
<dbReference type="InterPro" id="IPR052710">
    <property type="entry name" value="CAAX_protease"/>
</dbReference>
<evidence type="ECO:0000313" key="3">
    <source>
        <dbReference type="EMBL" id="SUY46974.1"/>
    </source>
</evidence>
<gene>
    <name evidence="3" type="ORF">NCTC9836_01295</name>
</gene>
<feature type="transmembrane region" description="Helical" evidence="1">
    <location>
        <begin position="56"/>
        <end position="76"/>
    </location>
</feature>
<dbReference type="PANTHER" id="PTHR36435:SF1">
    <property type="entry name" value="CAAX AMINO TERMINAL PROTEASE FAMILY PROTEIN"/>
    <property type="match status" value="1"/>
</dbReference>
<feature type="transmembrane region" description="Helical" evidence="1">
    <location>
        <begin position="139"/>
        <end position="157"/>
    </location>
</feature>
<protein>
    <submittedName>
        <fullName evidence="3">CAAX amino protease family protein</fullName>
    </submittedName>
</protein>
<organism evidence="3 4">
    <name type="scientific">Clostridium putrefaciens</name>
    <dbReference type="NCBI Taxonomy" id="99675"/>
    <lineage>
        <taxon>Bacteria</taxon>
        <taxon>Bacillati</taxon>
        <taxon>Bacillota</taxon>
        <taxon>Clostridia</taxon>
        <taxon>Eubacteriales</taxon>
        <taxon>Clostridiaceae</taxon>
        <taxon>Clostridium</taxon>
    </lineage>
</organism>
<keyword evidence="1" id="KW-1133">Transmembrane helix</keyword>
<evidence type="ECO:0000256" key="1">
    <source>
        <dbReference type="SAM" id="Phobius"/>
    </source>
</evidence>
<feature type="transmembrane region" description="Helical" evidence="1">
    <location>
        <begin position="216"/>
        <end position="236"/>
    </location>
</feature>
<evidence type="ECO:0000313" key="4">
    <source>
        <dbReference type="Proteomes" id="UP000254664"/>
    </source>
</evidence>
<dbReference type="Proteomes" id="UP000254664">
    <property type="component" value="Unassembled WGS sequence"/>
</dbReference>
<dbReference type="GO" id="GO:0006508">
    <property type="term" value="P:proteolysis"/>
    <property type="evidence" value="ECO:0007669"/>
    <property type="project" value="UniProtKB-KW"/>
</dbReference>
<keyword evidence="3" id="KW-0645">Protease</keyword>
<dbReference type="GO" id="GO:0080120">
    <property type="term" value="P:CAAX-box protein maturation"/>
    <property type="evidence" value="ECO:0007669"/>
    <property type="project" value="UniProtKB-ARBA"/>
</dbReference>
<feature type="transmembrane region" description="Helical" evidence="1">
    <location>
        <begin position="242"/>
        <end position="259"/>
    </location>
</feature>
<dbReference type="OrthoDB" id="4177129at2"/>